<keyword evidence="3" id="KW-0732">Signal</keyword>
<evidence type="ECO:0000256" key="4">
    <source>
        <dbReference type="ARBA" id="ARBA00022737"/>
    </source>
</evidence>
<name>A0A8S3RTA0_MYTED</name>
<dbReference type="Pfam" id="PF00090">
    <property type="entry name" value="TSP_1"/>
    <property type="match status" value="15"/>
</dbReference>
<organism evidence="8 9">
    <name type="scientific">Mytilus edulis</name>
    <name type="common">Blue mussel</name>
    <dbReference type="NCBI Taxonomy" id="6550"/>
    <lineage>
        <taxon>Eukaryota</taxon>
        <taxon>Metazoa</taxon>
        <taxon>Spiralia</taxon>
        <taxon>Lophotrochozoa</taxon>
        <taxon>Mollusca</taxon>
        <taxon>Bivalvia</taxon>
        <taxon>Autobranchia</taxon>
        <taxon>Pteriomorphia</taxon>
        <taxon>Mytilida</taxon>
        <taxon>Mytiloidea</taxon>
        <taxon>Mytilidae</taxon>
        <taxon>Mytilinae</taxon>
        <taxon>Mytilus</taxon>
    </lineage>
</organism>
<sequence>MADNRNSNGNYVIHHNGNAISVYCSFESNYGYTYISKQSYTADLNISLLYTTLDFAKIRHRKSNGKQKEVIVENLSSFQSLSTLYFGYNANTSYQGPDRRNAGIKPCDGLNCQNGGSCDSSVSPACCICVGNYFGDRCENINGGWTEWSVWSDCPDTCGDEDLTRTRSCTNPAPENNGTVCQGHTSETISCTTAKCPVNGGWTEWSVWSDCPETCGDEDLIRTRSCTNPSPENNGTVCQGSNTETISCTTAQCPVNGGWTEWSIWSDCPETCGDEDLIRTRSCTNPSPENNGTVCQGHTSETISCTTAKCPVNGGWTEWSVWSDCPETCVDEDLIRTRSCTNPSPENNGTVCQGSNTETISCTTAQCPVNGGWTEWSVWSDCPETCGDEDLIRTRSCTNPSPENNGTVCQGSNTETISCTAAQCPVNGGWTEWSVWSDCPDTCGDEDLIRTRSCTNPSPENNGTVCQGHASETIPCYTANCPVNGGWTGWSVWSDCPETCGDEDLIRTRSCTSPSPENNGTVCQGSNTETISCTAAQCPVNGGWTEWSNCPVNGGWTEWSVWSDCPETCGDEDLIRTRSCTNPSPENNGTVCQGSNTETISCTAAQCPVNGGWTEWSVWSDCPDTCGDEDLIRTRSCTNPSPENNGTVCQGHASETIPCYTANCPVNGGWTEWSVWSDCPETCGDEDLIRTRSCTNPSPENNGTVCQGSNTETISCTAAQCPVNGGWTEWSVWSDCPDTCGDEDLIRTRSCTNPSPENNGTVCQGHASETMPCYTANCPVNGGWTEWSVWSDCPETCGDEDLIRTRSCTNPSPENNGTVCQGSNTETISCTAAQCPVNGGWTEWSVWSDCPDTCGDEDLIRTRSLNGGWTEWSVWSDCPETCGDEDLIRTRSCTNPSPENNGTVCQGSNTETISCTAAQCPVNGGWTEWSVWSDCPDTCGDEDLIRTRSCTNPSPENNGTVCQGHASETIPCDTANCPVNGGWTEWSVWSDCPETCNDEDLIRLDHAQSSPDNNGTACQGK</sequence>
<keyword evidence="4" id="KW-0677">Repeat</keyword>
<evidence type="ECO:0000256" key="1">
    <source>
        <dbReference type="ARBA" id="ARBA00004613"/>
    </source>
</evidence>
<keyword evidence="8" id="KW-0675">Receptor</keyword>
<dbReference type="PANTHER" id="PTHR22906:SF43">
    <property type="entry name" value="PROPERDIN"/>
    <property type="match status" value="1"/>
</dbReference>
<keyword evidence="9" id="KW-1185">Reference proteome</keyword>
<evidence type="ECO:0000313" key="8">
    <source>
        <dbReference type="EMBL" id="CAG2211827.1"/>
    </source>
</evidence>
<dbReference type="Proteomes" id="UP000683360">
    <property type="component" value="Unassembled WGS sequence"/>
</dbReference>
<dbReference type="PROSITE" id="PS50026">
    <property type="entry name" value="EGF_3"/>
    <property type="match status" value="1"/>
</dbReference>
<keyword evidence="6" id="KW-0245">EGF-like domain</keyword>
<evidence type="ECO:0000256" key="5">
    <source>
        <dbReference type="ARBA" id="ARBA00023157"/>
    </source>
</evidence>
<dbReference type="InterPro" id="IPR000742">
    <property type="entry name" value="EGF"/>
</dbReference>
<dbReference type="FunFam" id="2.20.100.10:FF:000001">
    <property type="entry name" value="semaphorin-5A isoform X1"/>
    <property type="match status" value="7"/>
</dbReference>
<dbReference type="InterPro" id="IPR036383">
    <property type="entry name" value="TSP1_rpt_sf"/>
</dbReference>
<dbReference type="AlphaFoldDB" id="A0A8S3RTA0"/>
<dbReference type="FunFam" id="2.20.100.10:FF:000002">
    <property type="entry name" value="Unc-5 netrin receptor C"/>
    <property type="match status" value="7"/>
</dbReference>
<dbReference type="SUPFAM" id="SSF82895">
    <property type="entry name" value="TSP-1 type 1 repeat"/>
    <property type="match status" value="15"/>
</dbReference>
<protein>
    <submittedName>
        <fullName evidence="8">Coadhesin,Adhesion G protein-coupled receptor B3,Hemicentin-1,Mucin-like protein</fullName>
    </submittedName>
</protein>
<reference evidence="8" key="1">
    <citation type="submission" date="2021-03" db="EMBL/GenBank/DDBJ databases">
        <authorList>
            <person name="Bekaert M."/>
        </authorList>
    </citation>
    <scope>NUCLEOTIDE SEQUENCE</scope>
</reference>
<dbReference type="Gene3D" id="2.20.100.10">
    <property type="entry name" value="Thrombospondin type-1 (TSP1) repeat"/>
    <property type="match status" value="16"/>
</dbReference>
<feature type="domain" description="EGF-like" evidence="7">
    <location>
        <begin position="103"/>
        <end position="139"/>
    </location>
</feature>
<dbReference type="PROSITE" id="PS00022">
    <property type="entry name" value="EGF_1"/>
    <property type="match status" value="1"/>
</dbReference>
<gene>
    <name evidence="8" type="ORF">MEDL_25841</name>
</gene>
<dbReference type="InterPro" id="IPR000884">
    <property type="entry name" value="TSP1_rpt"/>
</dbReference>
<feature type="disulfide bond" evidence="6">
    <location>
        <begin position="129"/>
        <end position="138"/>
    </location>
</feature>
<comment type="caution">
    <text evidence="8">The sequence shown here is derived from an EMBL/GenBank/DDBJ whole genome shotgun (WGS) entry which is preliminary data.</text>
</comment>
<evidence type="ECO:0000259" key="7">
    <source>
        <dbReference type="PROSITE" id="PS50026"/>
    </source>
</evidence>
<dbReference type="SMART" id="SM00209">
    <property type="entry name" value="TSP1"/>
    <property type="match status" value="14"/>
</dbReference>
<evidence type="ECO:0000313" key="9">
    <source>
        <dbReference type="Proteomes" id="UP000683360"/>
    </source>
</evidence>
<dbReference type="InterPro" id="IPR052065">
    <property type="entry name" value="Compl_asym_regulator"/>
</dbReference>
<evidence type="ECO:0000256" key="2">
    <source>
        <dbReference type="ARBA" id="ARBA00022525"/>
    </source>
</evidence>
<accession>A0A8S3RTA0</accession>
<dbReference type="OrthoDB" id="446173at2759"/>
<dbReference type="PANTHER" id="PTHR22906">
    <property type="entry name" value="PROPERDIN"/>
    <property type="match status" value="1"/>
</dbReference>
<comment type="subcellular location">
    <subcellularLocation>
        <location evidence="1">Secreted</location>
    </subcellularLocation>
</comment>
<dbReference type="PROSITE" id="PS50092">
    <property type="entry name" value="TSP1"/>
    <property type="match status" value="14"/>
</dbReference>
<comment type="caution">
    <text evidence="6">Lacks conserved residue(s) required for the propagation of feature annotation.</text>
</comment>
<evidence type="ECO:0000256" key="6">
    <source>
        <dbReference type="PROSITE-ProRule" id="PRU00076"/>
    </source>
</evidence>
<keyword evidence="2" id="KW-0964">Secreted</keyword>
<dbReference type="SUPFAM" id="SSF57196">
    <property type="entry name" value="EGF/Laminin"/>
    <property type="match status" value="1"/>
</dbReference>
<dbReference type="EMBL" id="CAJPWZ010001277">
    <property type="protein sequence ID" value="CAG2211827.1"/>
    <property type="molecule type" value="Genomic_DNA"/>
</dbReference>
<proteinExistence type="predicted"/>
<evidence type="ECO:0000256" key="3">
    <source>
        <dbReference type="ARBA" id="ARBA00022729"/>
    </source>
</evidence>
<keyword evidence="5 6" id="KW-1015">Disulfide bond</keyword>